<evidence type="ECO:0000313" key="3">
    <source>
        <dbReference type="Proteomes" id="UP000800981"/>
    </source>
</evidence>
<reference evidence="2 3" key="1">
    <citation type="submission" date="2020-03" db="EMBL/GenBank/DDBJ databases">
        <title>Two novel Motilibacter sp.</title>
        <authorList>
            <person name="Liu S."/>
        </authorList>
    </citation>
    <scope>NUCLEOTIDE SEQUENCE [LARGE SCALE GENOMIC DNA]</scope>
    <source>
        <strain evidence="2 3">E257</strain>
    </source>
</reference>
<sequence length="263" mass="28152">QAEQRLDQLAPDVMARYRQRLAKGQVADATGRRDVHADAMHPLRAELRAAAAGVPSAPTRAALLAEQRLVDVIATKMYNPDRAETRRGEAIAAAADAEEARRAGMTRDERAVEDLTRRLAPLAEMGTGQALQMWDYARKLPPDTARPHLQQIESRLDQLAPDVVDRYRQRLAAAPGPDADSPLRDQHGEAMHPLRAELRAAAAVRPAEPARAVKRDAAATAAALAAADTAADTAAAHQGRANAESLAATTAAATSDDPRTVRV</sequence>
<keyword evidence="3" id="KW-1185">Reference proteome</keyword>
<dbReference type="EMBL" id="JAANNP010000258">
    <property type="protein sequence ID" value="NHC16639.1"/>
    <property type="molecule type" value="Genomic_DNA"/>
</dbReference>
<accession>A0ABX0H091</accession>
<organism evidence="2 3">
    <name type="scientific">Motilibacter deserti</name>
    <dbReference type="NCBI Taxonomy" id="2714956"/>
    <lineage>
        <taxon>Bacteria</taxon>
        <taxon>Bacillati</taxon>
        <taxon>Actinomycetota</taxon>
        <taxon>Actinomycetes</taxon>
        <taxon>Motilibacterales</taxon>
        <taxon>Motilibacteraceae</taxon>
        <taxon>Motilibacter</taxon>
    </lineage>
</organism>
<dbReference type="Proteomes" id="UP000800981">
    <property type="component" value="Unassembled WGS sequence"/>
</dbReference>
<evidence type="ECO:0008006" key="4">
    <source>
        <dbReference type="Google" id="ProtNLM"/>
    </source>
</evidence>
<feature type="region of interest" description="Disordered" evidence="1">
    <location>
        <begin position="236"/>
        <end position="263"/>
    </location>
</feature>
<gene>
    <name evidence="2" type="ORF">G9H71_22930</name>
</gene>
<feature type="non-terminal residue" evidence="2">
    <location>
        <position position="1"/>
    </location>
</feature>
<name>A0ABX0H091_9ACTN</name>
<evidence type="ECO:0000256" key="1">
    <source>
        <dbReference type="SAM" id="MobiDB-lite"/>
    </source>
</evidence>
<evidence type="ECO:0000313" key="2">
    <source>
        <dbReference type="EMBL" id="NHC16639.1"/>
    </source>
</evidence>
<feature type="non-terminal residue" evidence="2">
    <location>
        <position position="263"/>
    </location>
</feature>
<proteinExistence type="predicted"/>
<protein>
    <recommendedName>
        <fullName evidence="4">Bartonella effector protein BID domain-containing protein</fullName>
    </recommendedName>
</protein>
<dbReference type="RefSeq" id="WP_231135356.1">
    <property type="nucleotide sequence ID" value="NZ_JAANNP010000258.1"/>
</dbReference>
<comment type="caution">
    <text evidence="2">The sequence shown here is derived from an EMBL/GenBank/DDBJ whole genome shotgun (WGS) entry which is preliminary data.</text>
</comment>